<dbReference type="InterPro" id="IPR047629">
    <property type="entry name" value="IS1182_transpos"/>
</dbReference>
<feature type="domain" description="Transposase InsH N-terminal" evidence="1">
    <location>
        <begin position="13"/>
        <end position="84"/>
    </location>
</feature>
<dbReference type="PANTHER" id="PTHR35604:SF2">
    <property type="entry name" value="TRANSPOSASE INSH FOR INSERTION SEQUENCE ELEMENT IS5A-RELATED"/>
    <property type="match status" value="1"/>
</dbReference>
<dbReference type="EMBL" id="JBICRM010000099">
    <property type="protein sequence ID" value="MFG1711326.1"/>
    <property type="molecule type" value="Genomic_DNA"/>
</dbReference>
<dbReference type="RefSeq" id="WP_393177989.1">
    <property type="nucleotide sequence ID" value="NZ_JBICRM010000099.1"/>
</dbReference>
<evidence type="ECO:0000313" key="3">
    <source>
        <dbReference type="EMBL" id="MFG1711326.1"/>
    </source>
</evidence>
<dbReference type="Proteomes" id="UP001603978">
    <property type="component" value="Unassembled WGS sequence"/>
</dbReference>
<reference evidence="3 4" key="1">
    <citation type="submission" date="2024-10" db="EMBL/GenBank/DDBJ databases">
        <authorList>
            <person name="Topkara A.R."/>
            <person name="Saygin H."/>
        </authorList>
    </citation>
    <scope>NUCLEOTIDE SEQUENCE [LARGE SCALE GENOMIC DNA]</scope>
    <source>
        <strain evidence="3 4">M3C6</strain>
    </source>
</reference>
<dbReference type="NCBIfam" id="NF033551">
    <property type="entry name" value="transpos_IS1182"/>
    <property type="match status" value="1"/>
</dbReference>
<dbReference type="InterPro" id="IPR008490">
    <property type="entry name" value="Transposase_InsH_N"/>
</dbReference>
<dbReference type="Pfam" id="PF13751">
    <property type="entry name" value="DDE_Tnp_1_6"/>
    <property type="match status" value="1"/>
</dbReference>
<proteinExistence type="predicted"/>
<dbReference type="PANTHER" id="PTHR35604">
    <property type="entry name" value="TRANSPOSASE INSH FOR INSERTION SEQUENCE ELEMENT IS5A-RELATED"/>
    <property type="match status" value="1"/>
</dbReference>
<keyword evidence="4" id="KW-1185">Reference proteome</keyword>
<evidence type="ECO:0000259" key="1">
    <source>
        <dbReference type="Pfam" id="PF05598"/>
    </source>
</evidence>
<comment type="caution">
    <text evidence="3">The sequence shown here is derived from an EMBL/GenBank/DDBJ whole genome shotgun (WGS) entry which is preliminary data.</text>
</comment>
<sequence>MRVRDELGELFSDAEFAAAYGTRGRPGLSPGMLALITVLQKVENLTDRAAADRAKYGMDWKYALSLELDDPGFDHTVLSEFRTRVAEHGLEEKALDLLLATLADKGLVKAGGRQRSDSTHVIAAVRDLNRLELAGECVRAALEALSVAAPGWVERVLEVPGWADRYRARVDSWRLPASETKRAELARAYGADGYALVSAVHAPFSPAWLRQVPAIQALRVMLIQNYVRVTDGKGREVIKRRESLESGGEGIPPGRYRLTSPYDVDARWAAKGEDLFWNGFKVHVSETCDNTPEAAAAAAGGGERVPPNLITGVITTDATVPDTQATDPIHQALARRGLLPAEHYLDSGYPSAELLVGARERYGIALVTPALLDHSAQARAQAGYDRTAFTIDWDNQHVTCPQGQRNASWTPCTQRGTDAIVIRFSGEVCQPCPVRAACTTATTRGRQLTIRAQKIQQALDNARAEQSTNAWQDKYKLRAGVEGTIRQAVAVTDIRQARYRGLPKVHLDHVFSAVALNLIRLDAWWNDHPLDRTRTSHLARLELALAS</sequence>
<accession>A0ABW7AY79</accession>
<dbReference type="InterPro" id="IPR025668">
    <property type="entry name" value="Tnp_DDE_dom"/>
</dbReference>
<feature type="domain" description="Transposase DDE" evidence="2">
    <location>
        <begin position="399"/>
        <end position="521"/>
    </location>
</feature>
<gene>
    <name evidence="3" type="ORF">ACFLIM_50085</name>
</gene>
<dbReference type="Pfam" id="PF05598">
    <property type="entry name" value="DUF772"/>
    <property type="match status" value="1"/>
</dbReference>
<evidence type="ECO:0000259" key="2">
    <source>
        <dbReference type="Pfam" id="PF13751"/>
    </source>
</evidence>
<evidence type="ECO:0000313" key="4">
    <source>
        <dbReference type="Proteomes" id="UP001603978"/>
    </source>
</evidence>
<organism evidence="3 4">
    <name type="scientific">Nonomuraea marmarensis</name>
    <dbReference type="NCBI Taxonomy" id="3351344"/>
    <lineage>
        <taxon>Bacteria</taxon>
        <taxon>Bacillati</taxon>
        <taxon>Actinomycetota</taxon>
        <taxon>Actinomycetes</taxon>
        <taxon>Streptosporangiales</taxon>
        <taxon>Streptosporangiaceae</taxon>
        <taxon>Nonomuraea</taxon>
    </lineage>
</organism>
<name>A0ABW7AY79_9ACTN</name>
<protein>
    <submittedName>
        <fullName evidence="3">IS1182 family transposase</fullName>
    </submittedName>
</protein>